<sequence>MSRGANALGLRLIGAWCRRLYQAGCDGGSLMPPAPATCDVFFQGTLDGISGG</sequence>
<proteinExistence type="predicted"/>
<gene>
    <name evidence="1" type="ORF">GXY_14832</name>
</gene>
<dbReference type="EMBL" id="ADTV01000060">
    <property type="protein sequence ID" value="EFG83153.1"/>
    <property type="molecule type" value="Genomic_DNA"/>
</dbReference>
<dbReference type="HOGENOM" id="CLU_3080900_0_0_5"/>
<organism evidence="1 2">
    <name type="scientific">Novacetimonas hansenii ATCC 23769</name>
    <dbReference type="NCBI Taxonomy" id="714995"/>
    <lineage>
        <taxon>Bacteria</taxon>
        <taxon>Pseudomonadati</taxon>
        <taxon>Pseudomonadota</taxon>
        <taxon>Alphaproteobacteria</taxon>
        <taxon>Acetobacterales</taxon>
        <taxon>Acetobacteraceae</taxon>
        <taxon>Novacetimonas</taxon>
    </lineage>
</organism>
<dbReference type="AlphaFoldDB" id="D5QII5"/>
<accession>D5QII5</accession>
<name>D5QII5_NOVHA</name>
<evidence type="ECO:0000313" key="2">
    <source>
        <dbReference type="Proteomes" id="UP000006468"/>
    </source>
</evidence>
<reference evidence="1 2" key="1">
    <citation type="journal article" date="2010" name="J. Bacteriol.">
        <title>Genome sequence of a cellulose-producing bacterium, Gluconacetobacter hansenii ATCC 23769.</title>
        <authorList>
            <person name="Iyer P.R."/>
            <person name="Geib S.M."/>
            <person name="Catchmark J."/>
            <person name="Kao T.H."/>
            <person name="Tien M."/>
        </authorList>
    </citation>
    <scope>NUCLEOTIDE SEQUENCE [LARGE SCALE GENOMIC DNA]</scope>
    <source>
        <strain evidence="1 2">ATCC 23769</strain>
    </source>
</reference>
<dbReference type="Proteomes" id="UP000006468">
    <property type="component" value="Chromosome"/>
</dbReference>
<protein>
    <submittedName>
        <fullName evidence="1">Uncharacterized protein</fullName>
    </submittedName>
</protein>
<evidence type="ECO:0000313" key="1">
    <source>
        <dbReference type="EMBL" id="EFG83153.1"/>
    </source>
</evidence>
<comment type="caution">
    <text evidence="1">The sequence shown here is derived from an EMBL/GenBank/DDBJ whole genome shotgun (WGS) entry which is preliminary data.</text>
</comment>